<evidence type="ECO:0000313" key="3">
    <source>
        <dbReference type="EMBL" id="TQF08526.1"/>
    </source>
</evidence>
<dbReference type="Gene3D" id="3.30.559.30">
    <property type="entry name" value="Nonribosomal peptide synthetase, condensation domain"/>
    <property type="match status" value="1"/>
</dbReference>
<dbReference type="InterPro" id="IPR001242">
    <property type="entry name" value="Condensation_dom"/>
</dbReference>
<feature type="domain" description="AMP-dependent synthetase/ligase" evidence="1">
    <location>
        <begin position="154"/>
        <end position="251"/>
    </location>
</feature>
<accession>A0A540WHL6</accession>
<evidence type="ECO:0000259" key="2">
    <source>
        <dbReference type="Pfam" id="PF00668"/>
    </source>
</evidence>
<dbReference type="InterPro" id="IPR000873">
    <property type="entry name" value="AMP-dep_synth/lig_dom"/>
</dbReference>
<name>A0A540WHL6_9BACT</name>
<dbReference type="Proteomes" id="UP000315369">
    <property type="component" value="Unassembled WGS sequence"/>
</dbReference>
<protein>
    <submittedName>
        <fullName evidence="3">AMP-binding protein</fullName>
    </submittedName>
</protein>
<comment type="caution">
    <text evidence="3">The sequence shown here is derived from an EMBL/GenBank/DDBJ whole genome shotgun (WGS) entry which is preliminary data.</text>
</comment>
<reference evidence="3 4" key="1">
    <citation type="submission" date="2019-06" db="EMBL/GenBank/DDBJ databases">
        <authorList>
            <person name="Livingstone P."/>
            <person name="Whitworth D."/>
        </authorList>
    </citation>
    <scope>NUCLEOTIDE SEQUENCE [LARGE SCALE GENOMIC DNA]</scope>
    <source>
        <strain evidence="3 4">AM401</strain>
    </source>
</reference>
<keyword evidence="4" id="KW-1185">Reference proteome</keyword>
<dbReference type="PANTHER" id="PTHR45527:SF1">
    <property type="entry name" value="FATTY ACID SYNTHASE"/>
    <property type="match status" value="1"/>
</dbReference>
<dbReference type="Pfam" id="PF00501">
    <property type="entry name" value="AMP-binding"/>
    <property type="match status" value="1"/>
</dbReference>
<proteinExistence type="predicted"/>
<dbReference type="GO" id="GO:0003824">
    <property type="term" value="F:catalytic activity"/>
    <property type="evidence" value="ECO:0007669"/>
    <property type="project" value="InterPro"/>
</dbReference>
<feature type="non-terminal residue" evidence="3">
    <location>
        <position position="1"/>
    </location>
</feature>
<organism evidence="3 4">
    <name type="scientific">Myxococcus llanfairpwllgwyngyllgogerychwyrndrobwllllantysiliogogogochensis</name>
    <dbReference type="NCBI Taxonomy" id="2590453"/>
    <lineage>
        <taxon>Bacteria</taxon>
        <taxon>Pseudomonadati</taxon>
        <taxon>Myxococcota</taxon>
        <taxon>Myxococcia</taxon>
        <taxon>Myxococcales</taxon>
        <taxon>Cystobacterineae</taxon>
        <taxon>Myxococcaceae</taxon>
        <taxon>Myxococcus</taxon>
    </lineage>
</organism>
<dbReference type="GO" id="GO:0031177">
    <property type="term" value="F:phosphopantetheine binding"/>
    <property type="evidence" value="ECO:0007669"/>
    <property type="project" value="TreeGrafter"/>
</dbReference>
<dbReference type="AlphaFoldDB" id="A0A540WHL6"/>
<feature type="non-terminal residue" evidence="3">
    <location>
        <position position="260"/>
    </location>
</feature>
<dbReference type="InterPro" id="IPR042099">
    <property type="entry name" value="ANL_N_sf"/>
</dbReference>
<dbReference type="GO" id="GO:0044550">
    <property type="term" value="P:secondary metabolite biosynthetic process"/>
    <property type="evidence" value="ECO:0007669"/>
    <property type="project" value="TreeGrafter"/>
</dbReference>
<dbReference type="PANTHER" id="PTHR45527">
    <property type="entry name" value="NONRIBOSOMAL PEPTIDE SYNTHETASE"/>
    <property type="match status" value="1"/>
</dbReference>
<dbReference type="SUPFAM" id="SSF56801">
    <property type="entry name" value="Acetyl-CoA synthetase-like"/>
    <property type="match status" value="1"/>
</dbReference>
<dbReference type="OrthoDB" id="8612214at2"/>
<gene>
    <name evidence="3" type="ORF">FJV41_49445</name>
</gene>
<evidence type="ECO:0000259" key="1">
    <source>
        <dbReference type="Pfam" id="PF00501"/>
    </source>
</evidence>
<dbReference type="InterPro" id="IPR023213">
    <property type="entry name" value="CAT-like_dom_sf"/>
</dbReference>
<dbReference type="Gene3D" id="3.40.50.12780">
    <property type="entry name" value="N-terminal domain of ligase-like"/>
    <property type="match status" value="1"/>
</dbReference>
<dbReference type="EMBL" id="VIFM01000577">
    <property type="protein sequence ID" value="TQF08526.1"/>
    <property type="molecule type" value="Genomic_DNA"/>
</dbReference>
<evidence type="ECO:0000313" key="4">
    <source>
        <dbReference type="Proteomes" id="UP000315369"/>
    </source>
</evidence>
<sequence>VRTSTLAAYEHQDVPFEKLVEELQPQRDLSRSPLFQVTLTLQNAPEGELKLPGITLGALPPSIESSKYDISLLLEEGINGFAGVFNYNTDLFDAATMERLSRHYAVLIEALTAAPDTQLGLIPLLTLAEKQQVLAGWNGVVSDYPRDASIPSLFAQQAARTPDAVAVVSGEESVSYAQLDSRSNQLAHYLRTLGVLPGSRVAVRLDRSADLVVSLLAILKAGASYVPLDKAWPSDRLAFVLRESSAGVVLSHSDVVDDLP</sequence>
<dbReference type="GO" id="GO:0043041">
    <property type="term" value="P:amino acid activation for nonribosomal peptide biosynthetic process"/>
    <property type="evidence" value="ECO:0007669"/>
    <property type="project" value="TreeGrafter"/>
</dbReference>
<dbReference type="Pfam" id="PF00668">
    <property type="entry name" value="Condensation"/>
    <property type="match status" value="1"/>
</dbReference>
<dbReference type="RefSeq" id="WP_141649540.1">
    <property type="nucleotide sequence ID" value="NZ_VIFM01000577.1"/>
</dbReference>
<feature type="domain" description="Condensation" evidence="2">
    <location>
        <begin position="2"/>
        <end position="133"/>
    </location>
</feature>
<dbReference type="GO" id="GO:0005829">
    <property type="term" value="C:cytosol"/>
    <property type="evidence" value="ECO:0007669"/>
    <property type="project" value="TreeGrafter"/>
</dbReference>
<dbReference type="SUPFAM" id="SSF52777">
    <property type="entry name" value="CoA-dependent acyltransferases"/>
    <property type="match status" value="1"/>
</dbReference>
<dbReference type="Gene3D" id="3.30.559.10">
    <property type="entry name" value="Chloramphenicol acetyltransferase-like domain"/>
    <property type="match status" value="1"/>
</dbReference>